<name>A0AAX1EZ02_9PROT</name>
<dbReference type="GO" id="GO:0106361">
    <property type="term" value="F:protein-arginine rhamnosyltransferase activity"/>
    <property type="evidence" value="ECO:0007669"/>
    <property type="project" value="InterPro"/>
</dbReference>
<organism evidence="8 9">
    <name type="scientific">Candidatus Methylopumilus universalis</name>
    <dbReference type="NCBI Taxonomy" id="2588536"/>
    <lineage>
        <taxon>Bacteria</taxon>
        <taxon>Pseudomonadati</taxon>
        <taxon>Pseudomonadota</taxon>
        <taxon>Betaproteobacteria</taxon>
        <taxon>Nitrosomonadales</taxon>
        <taxon>Methylophilaceae</taxon>
        <taxon>Candidatus Methylopumilus</taxon>
    </lineage>
</organism>
<protein>
    <recommendedName>
        <fullName evidence="5">Protein-arginine rhamnosyltransferase</fullName>
    </recommendedName>
    <alternativeName>
        <fullName evidence="6">EF-P arginine rhamnosyltransferase</fullName>
    </alternativeName>
</protein>
<dbReference type="AlphaFoldDB" id="A0AAX1EZ02"/>
<dbReference type="Pfam" id="PF10093">
    <property type="entry name" value="EarP"/>
    <property type="match status" value="1"/>
</dbReference>
<comment type="similarity">
    <text evidence="4">Belongs to the glycosyltransferase 104 family.</text>
</comment>
<comment type="catalytic activity">
    <reaction evidence="7">
        <text>dTDP-beta-L-rhamnose + L-arginyl-[protein] = N(omega)-(alpha-L-rhamnosyl)-L-arginyl-[protein] + dTDP + H(+)</text>
        <dbReference type="Rhea" id="RHEA:66692"/>
        <dbReference type="Rhea" id="RHEA-COMP:10532"/>
        <dbReference type="Rhea" id="RHEA-COMP:17096"/>
        <dbReference type="ChEBI" id="CHEBI:15378"/>
        <dbReference type="ChEBI" id="CHEBI:29965"/>
        <dbReference type="ChEBI" id="CHEBI:57510"/>
        <dbReference type="ChEBI" id="CHEBI:58369"/>
        <dbReference type="ChEBI" id="CHEBI:167445"/>
    </reaction>
    <physiologicalReaction direction="left-to-right" evidence="7">
        <dbReference type="Rhea" id="RHEA:66693"/>
    </physiologicalReaction>
</comment>
<evidence type="ECO:0000256" key="5">
    <source>
        <dbReference type="ARBA" id="ARBA00024416"/>
    </source>
</evidence>
<proteinExistence type="inferred from homology"/>
<evidence type="ECO:0000256" key="7">
    <source>
        <dbReference type="ARBA" id="ARBA00048472"/>
    </source>
</evidence>
<comment type="function">
    <text evidence="3">Protein-arginine rhamnosyltransferase that catalyzes the transfer of a single rhamnose to elongation factor P (EF-P) on 'Lys-32', a modification required for EF-P-dependent rescue of polyproline stalled ribosomes.</text>
</comment>
<evidence type="ECO:0000256" key="6">
    <source>
        <dbReference type="ARBA" id="ARBA00030025"/>
    </source>
</evidence>
<evidence type="ECO:0000256" key="2">
    <source>
        <dbReference type="ARBA" id="ARBA00022679"/>
    </source>
</evidence>
<dbReference type="Proteomes" id="UP000314901">
    <property type="component" value="Chromosome"/>
</dbReference>
<sequence length="370" mass="43323">MCRIMSNKSLIACHLICKVIDFFGDIGVAWRIAKQLKVDFNIEVHLLVDDLMTSRRLIPSLDISLKKQTVDGITIHHCDFSEDSKSLPPPPAFVFNLFNIDLPNAYKLLMQSEKSKYIAIEYLSAEPWVENFHLKPSIDPESGLIKTFFYPGFTGQTGGLIREKDLLSRRESFVQANRDKFIKSFGGNPNLYSISLFYYPIQKIEAFLDVMELMKKPIQFFIPQYLFDLLKVKKNYQYLHIISYPFLSHDDFDDLLRSCNLNFVRGEDSWIRAIWAGKPFIWQPYIQENSIHLIKLKAFLKNYCGGCEQELSEVLFKMHDDWSNNKFNEALWRDFFKNQSSLESFALKRSHHYFKEPSFVESLVDYCSET</sequence>
<evidence type="ECO:0000256" key="4">
    <source>
        <dbReference type="ARBA" id="ARBA00024346"/>
    </source>
</evidence>
<dbReference type="InterPro" id="IPR016633">
    <property type="entry name" value="EarP"/>
</dbReference>
<keyword evidence="1" id="KW-0328">Glycosyltransferase</keyword>
<keyword evidence="8" id="KW-0648">Protein biosynthesis</keyword>
<evidence type="ECO:0000256" key="1">
    <source>
        <dbReference type="ARBA" id="ARBA00022676"/>
    </source>
</evidence>
<keyword evidence="8" id="KW-0251">Elongation factor</keyword>
<evidence type="ECO:0000313" key="9">
    <source>
        <dbReference type="Proteomes" id="UP000314901"/>
    </source>
</evidence>
<dbReference type="EMBL" id="CP040953">
    <property type="protein sequence ID" value="QDC41040.1"/>
    <property type="molecule type" value="Genomic_DNA"/>
</dbReference>
<evidence type="ECO:0000256" key="3">
    <source>
        <dbReference type="ARBA" id="ARBA00024303"/>
    </source>
</evidence>
<reference evidence="8 9" key="1">
    <citation type="journal article" date="2019" name="ISME J.">
        <title>Evolution in action: habitat transition from sediment to the pelagial leads to genome streamlining in Methylophilaceae.</title>
        <authorList>
            <person name="Salcher M."/>
            <person name="Schaefle D."/>
            <person name="Kaspar M."/>
            <person name="Neuenschwander S.M."/>
            <person name="Ghai R."/>
        </authorList>
    </citation>
    <scope>NUCLEOTIDE SEQUENCE [LARGE SCALE GENOMIC DNA]</scope>
    <source>
        <strain evidence="8 9">MMS-RVI-51</strain>
    </source>
</reference>
<evidence type="ECO:0000313" key="8">
    <source>
        <dbReference type="EMBL" id="QDC41040.1"/>
    </source>
</evidence>
<dbReference type="GO" id="GO:0003746">
    <property type="term" value="F:translation elongation factor activity"/>
    <property type="evidence" value="ECO:0007669"/>
    <property type="project" value="UniProtKB-KW"/>
</dbReference>
<dbReference type="KEGG" id="muv:FIT94_02980"/>
<keyword evidence="2" id="KW-0808">Transferase</keyword>
<accession>A0AAX1EZ02</accession>
<gene>
    <name evidence="8" type="ORF">FIT94_02980</name>
</gene>